<feature type="compositionally biased region" description="Pro residues" evidence="1">
    <location>
        <begin position="1"/>
        <end position="11"/>
    </location>
</feature>
<reference evidence="3" key="2">
    <citation type="submission" date="2015-01" db="EMBL/GenBank/DDBJ databases">
        <title>Evolutionary Origins and Diversification of the Mycorrhizal Mutualists.</title>
        <authorList>
            <consortium name="DOE Joint Genome Institute"/>
            <consortium name="Mycorrhizal Genomics Consortium"/>
            <person name="Kohler A."/>
            <person name="Kuo A."/>
            <person name="Nagy L.G."/>
            <person name="Floudas D."/>
            <person name="Copeland A."/>
            <person name="Barry K.W."/>
            <person name="Cichocki N."/>
            <person name="Veneault-Fourrey C."/>
            <person name="LaButti K."/>
            <person name="Lindquist E.A."/>
            <person name="Lipzen A."/>
            <person name="Lundell T."/>
            <person name="Morin E."/>
            <person name="Murat C."/>
            <person name="Riley R."/>
            <person name="Ohm R."/>
            <person name="Sun H."/>
            <person name="Tunlid A."/>
            <person name="Henrissat B."/>
            <person name="Grigoriev I.V."/>
            <person name="Hibbett D.S."/>
            <person name="Martin F."/>
        </authorList>
    </citation>
    <scope>NUCLEOTIDE SEQUENCE [LARGE SCALE GENOMIC DNA]</scope>
    <source>
        <strain evidence="3">F 1598</strain>
    </source>
</reference>
<protein>
    <submittedName>
        <fullName evidence="2">Uncharacterized protein</fullName>
    </submittedName>
</protein>
<accession>A0A0C3AVB6</accession>
<evidence type="ECO:0000313" key="3">
    <source>
        <dbReference type="Proteomes" id="UP000054166"/>
    </source>
</evidence>
<gene>
    <name evidence="2" type="ORF">PILCRDRAFT_11593</name>
</gene>
<feature type="region of interest" description="Disordered" evidence="1">
    <location>
        <begin position="1"/>
        <end position="25"/>
    </location>
</feature>
<name>A0A0C3AVB6_PILCF</name>
<evidence type="ECO:0000256" key="1">
    <source>
        <dbReference type="SAM" id="MobiDB-lite"/>
    </source>
</evidence>
<dbReference type="HOGENOM" id="CLU_2455533_0_0_1"/>
<dbReference type="EMBL" id="KN833020">
    <property type="protein sequence ID" value="KIM77923.1"/>
    <property type="molecule type" value="Genomic_DNA"/>
</dbReference>
<evidence type="ECO:0000313" key="2">
    <source>
        <dbReference type="EMBL" id="KIM77923.1"/>
    </source>
</evidence>
<sequence>MPPHPRTPPPLYQSNLPMNAAPGSPEDATVLTELISPVIPSSPTPNPGNVMQCDVFDLHDAFPVPMASFLGTTTVTVPVAVPVLPPLHP</sequence>
<keyword evidence="3" id="KW-1185">Reference proteome</keyword>
<dbReference type="AlphaFoldDB" id="A0A0C3AVB6"/>
<dbReference type="Proteomes" id="UP000054166">
    <property type="component" value="Unassembled WGS sequence"/>
</dbReference>
<proteinExistence type="predicted"/>
<organism evidence="2 3">
    <name type="scientific">Piloderma croceum (strain F 1598)</name>
    <dbReference type="NCBI Taxonomy" id="765440"/>
    <lineage>
        <taxon>Eukaryota</taxon>
        <taxon>Fungi</taxon>
        <taxon>Dikarya</taxon>
        <taxon>Basidiomycota</taxon>
        <taxon>Agaricomycotina</taxon>
        <taxon>Agaricomycetes</taxon>
        <taxon>Agaricomycetidae</taxon>
        <taxon>Atheliales</taxon>
        <taxon>Atheliaceae</taxon>
        <taxon>Piloderma</taxon>
    </lineage>
</organism>
<reference evidence="2 3" key="1">
    <citation type="submission" date="2014-04" db="EMBL/GenBank/DDBJ databases">
        <authorList>
            <consortium name="DOE Joint Genome Institute"/>
            <person name="Kuo A."/>
            <person name="Tarkka M."/>
            <person name="Buscot F."/>
            <person name="Kohler A."/>
            <person name="Nagy L.G."/>
            <person name="Floudas D."/>
            <person name="Copeland A."/>
            <person name="Barry K.W."/>
            <person name="Cichocki N."/>
            <person name="Veneault-Fourrey C."/>
            <person name="LaButti K."/>
            <person name="Lindquist E.A."/>
            <person name="Lipzen A."/>
            <person name="Lundell T."/>
            <person name="Morin E."/>
            <person name="Murat C."/>
            <person name="Sun H."/>
            <person name="Tunlid A."/>
            <person name="Henrissat B."/>
            <person name="Grigoriev I.V."/>
            <person name="Hibbett D.S."/>
            <person name="Martin F."/>
            <person name="Nordberg H.P."/>
            <person name="Cantor M.N."/>
            <person name="Hua S.X."/>
        </authorList>
    </citation>
    <scope>NUCLEOTIDE SEQUENCE [LARGE SCALE GENOMIC DNA]</scope>
    <source>
        <strain evidence="2 3">F 1598</strain>
    </source>
</reference>
<dbReference type="InParanoid" id="A0A0C3AVB6"/>